<comment type="caution">
    <text evidence="2">The sequence shown here is derived from an EMBL/GenBank/DDBJ whole genome shotgun (WGS) entry which is preliminary data.</text>
</comment>
<dbReference type="EMBL" id="JAGTJJ010000009">
    <property type="protein sequence ID" value="MDC3982615.1"/>
    <property type="molecule type" value="Genomic_DNA"/>
</dbReference>
<keyword evidence="3" id="KW-1185">Reference proteome</keyword>
<feature type="signal peptide" evidence="1">
    <location>
        <begin position="1"/>
        <end position="19"/>
    </location>
</feature>
<evidence type="ECO:0000256" key="1">
    <source>
        <dbReference type="SAM" id="SignalP"/>
    </source>
</evidence>
<proteinExistence type="predicted"/>
<dbReference type="Proteomes" id="UP001151081">
    <property type="component" value="Unassembled WGS sequence"/>
</dbReference>
<feature type="chain" id="PRO_5040856069" description="Tryptophan synthase alpha chain" evidence="1">
    <location>
        <begin position="20"/>
        <end position="287"/>
    </location>
</feature>
<protein>
    <recommendedName>
        <fullName evidence="4">Tryptophan synthase alpha chain</fullName>
    </recommendedName>
</protein>
<evidence type="ECO:0000313" key="2">
    <source>
        <dbReference type="EMBL" id="MDC3982615.1"/>
    </source>
</evidence>
<reference evidence="2 3" key="1">
    <citation type="submission" date="2021-04" db="EMBL/GenBank/DDBJ databases">
        <title>Genome analysis of Polyangium sp.</title>
        <authorList>
            <person name="Li Y."/>
            <person name="Wang J."/>
        </authorList>
    </citation>
    <scope>NUCLEOTIDE SEQUENCE [LARGE SCALE GENOMIC DNA]</scope>
    <source>
        <strain evidence="2 3">SDU14</strain>
    </source>
</reference>
<sequence length="287" mass="28873">MHRHVFVLFGLSISILAAACAPKLVAPGGNGGAGGAGGISGPGGTGGMPECSTQADCPDTECRIGGSCNAGTCDYTTAIMPGTPVGAQVYGDCKQRECDASGAVTQVDTPADVYKWAADSCRKDDCEAWLNPQPASGACMTKWDRPGICDDSFNCIECTKNEDCAGLLCDPSIGMCVPFLCGNGSYEAGNGETDIDCGGSCAPCAVGLKCNSQSDCEGRGACVGSPKTCQAPACNDGFHNGDETSTDCGGACAQDMASPKKCPQGQGCLVANDCQAGLSCISGTCQL</sequence>
<dbReference type="PROSITE" id="PS51257">
    <property type="entry name" value="PROKAR_LIPOPROTEIN"/>
    <property type="match status" value="1"/>
</dbReference>
<name>A0A9X3X4H8_9BACT</name>
<dbReference type="AlphaFoldDB" id="A0A9X3X4H8"/>
<organism evidence="2 3">
    <name type="scientific">Polyangium jinanense</name>
    <dbReference type="NCBI Taxonomy" id="2829994"/>
    <lineage>
        <taxon>Bacteria</taxon>
        <taxon>Pseudomonadati</taxon>
        <taxon>Myxococcota</taxon>
        <taxon>Polyangia</taxon>
        <taxon>Polyangiales</taxon>
        <taxon>Polyangiaceae</taxon>
        <taxon>Polyangium</taxon>
    </lineage>
</organism>
<gene>
    <name evidence="2" type="ORF">KEG57_19020</name>
</gene>
<dbReference type="RefSeq" id="WP_272422484.1">
    <property type="nucleotide sequence ID" value="NZ_JAGTJJ010000009.1"/>
</dbReference>
<keyword evidence="1" id="KW-0732">Signal</keyword>
<evidence type="ECO:0000313" key="3">
    <source>
        <dbReference type="Proteomes" id="UP001151081"/>
    </source>
</evidence>
<accession>A0A9X3X4H8</accession>
<evidence type="ECO:0008006" key="4">
    <source>
        <dbReference type="Google" id="ProtNLM"/>
    </source>
</evidence>